<dbReference type="SUPFAM" id="SSF55729">
    <property type="entry name" value="Acyl-CoA N-acyltransferases (Nat)"/>
    <property type="match status" value="1"/>
</dbReference>
<evidence type="ECO:0000256" key="1">
    <source>
        <dbReference type="ARBA" id="ARBA00022503"/>
    </source>
</evidence>
<dbReference type="PANTHER" id="PTHR30420">
    <property type="entry name" value="N-SUCCINYLARGININE DIHYDROLASE"/>
    <property type="match status" value="1"/>
</dbReference>
<keyword evidence="3" id="KW-0012">Acyltransferase</keyword>
<proteinExistence type="predicted"/>
<reference evidence="4 5" key="1">
    <citation type="submission" date="2023-04" db="EMBL/GenBank/DDBJ databases">
        <title>A long-awaited taxogenomic arrangement of the family Halomonadaceae.</title>
        <authorList>
            <person name="De La Haba R."/>
            <person name="Chuvochina M."/>
            <person name="Wittouck S."/>
            <person name="Arahal D.R."/>
            <person name="Sanchez-Porro C."/>
            <person name="Hugenholtz P."/>
            <person name="Ventosa A."/>
        </authorList>
    </citation>
    <scope>NUCLEOTIDE SEQUENCE [LARGE SCALE GENOMIC DNA]</scope>
    <source>
        <strain evidence="4 5">DSM 22428</strain>
    </source>
</reference>
<evidence type="ECO:0000256" key="2">
    <source>
        <dbReference type="ARBA" id="ARBA00022679"/>
    </source>
</evidence>
<keyword evidence="2" id="KW-0808">Transferase</keyword>
<keyword evidence="5" id="KW-1185">Reference proteome</keyword>
<dbReference type="InterPro" id="IPR007041">
    <property type="entry name" value="Arg_succinylTrfase_AstA/AruG"/>
</dbReference>
<dbReference type="EMBL" id="JARWAO010000002">
    <property type="protein sequence ID" value="MDR5895599.1"/>
    <property type="molecule type" value="Genomic_DNA"/>
</dbReference>
<organism evidence="4 5">
    <name type="scientific">Larsenimonas suaedae</name>
    <dbReference type="NCBI Taxonomy" id="1851019"/>
    <lineage>
        <taxon>Bacteria</taxon>
        <taxon>Pseudomonadati</taxon>
        <taxon>Pseudomonadota</taxon>
        <taxon>Gammaproteobacteria</taxon>
        <taxon>Oceanospirillales</taxon>
        <taxon>Halomonadaceae</taxon>
        <taxon>Larsenimonas</taxon>
    </lineage>
</organism>
<keyword evidence="1" id="KW-0056">Arginine metabolism</keyword>
<dbReference type="NCBIfam" id="TIGR03243">
    <property type="entry name" value="arg_catab_AOST"/>
    <property type="match status" value="1"/>
</dbReference>
<comment type="caution">
    <text evidence="4">The sequence shown here is derived from an EMBL/GenBank/DDBJ whole genome shotgun (WGS) entry which is preliminary data.</text>
</comment>
<dbReference type="RefSeq" id="WP_251591956.1">
    <property type="nucleotide sequence ID" value="NZ_JAMLJI010000001.1"/>
</dbReference>
<dbReference type="Proteomes" id="UP001269375">
    <property type="component" value="Unassembled WGS sequence"/>
</dbReference>
<dbReference type="InterPro" id="IPR016181">
    <property type="entry name" value="Acyl_CoA_acyltransferase"/>
</dbReference>
<evidence type="ECO:0000313" key="5">
    <source>
        <dbReference type="Proteomes" id="UP001269375"/>
    </source>
</evidence>
<accession>A0ABU1GUE0</accession>
<name>A0ABU1GUE0_9GAMM</name>
<evidence type="ECO:0000256" key="3">
    <source>
        <dbReference type="ARBA" id="ARBA00023315"/>
    </source>
</evidence>
<protein>
    <submittedName>
        <fullName evidence="4">Arginine N-succinyltransferase</fullName>
    </submittedName>
</protein>
<sequence>MVLRPINPHDLEQLHEMAIETGPGFTSLPDNLEFLRDKIEHSCHAFETLPEEGSALYFFVLEDVDAGRLAGCCAIEARIGLETPFYNYRVGRMAHSSPQLGVHRVIKTLSLSSDHIGDAEVCSLYLRPDYRRDRLGVLLSRARWLFMATHRACFPERVFAEMRGVLDDQGSSPFWRCLGRHFLPMEFQEADRLIGLGKKSFIGELMPKHPICLPLLPEELQDGIGRVHDHTKPALAMLNKEGLRWEGYIDLFDAGPTVESYLDDVAGVRDSCWVRACIDAEPAEPERPSVLASASGDHGFRVCWLGQTPEDDTVSITVGEAVALGVEEGAWLRVLMT</sequence>
<dbReference type="Gene3D" id="3.40.630.30">
    <property type="match status" value="1"/>
</dbReference>
<gene>
    <name evidence="4" type="ORF">QC825_05885</name>
</gene>
<evidence type="ECO:0000313" key="4">
    <source>
        <dbReference type="EMBL" id="MDR5895599.1"/>
    </source>
</evidence>
<dbReference type="PANTHER" id="PTHR30420:SF1">
    <property type="entry name" value="ARGININE N-SUCCINYLTRANSFERASE"/>
    <property type="match status" value="1"/>
</dbReference>
<dbReference type="Pfam" id="PF04958">
    <property type="entry name" value="AstA"/>
    <property type="match status" value="1"/>
</dbReference>